<reference evidence="2" key="1">
    <citation type="submission" date="2016-10" db="EMBL/GenBank/DDBJ databases">
        <authorList>
            <person name="Varghese N."/>
            <person name="Submissions S."/>
        </authorList>
    </citation>
    <scope>NUCLEOTIDE SEQUENCE [LARGE SCALE GENOMIC DNA]</scope>
    <source>
        <strain evidence="2">ATCC 25963</strain>
    </source>
</reference>
<keyword evidence="2" id="KW-1185">Reference proteome</keyword>
<proteinExistence type="predicted"/>
<dbReference type="RefSeq" id="WP_096327039.1">
    <property type="nucleotide sequence ID" value="NZ_FOMX01000034.1"/>
</dbReference>
<dbReference type="OrthoDB" id="10020775at2"/>
<dbReference type="AlphaFoldDB" id="A0A1I2GQF6"/>
<dbReference type="EMBL" id="FOMX01000034">
    <property type="protein sequence ID" value="SFF19463.1"/>
    <property type="molecule type" value="Genomic_DNA"/>
</dbReference>
<gene>
    <name evidence="1" type="ORF">SAMN02745121_07434</name>
</gene>
<protein>
    <submittedName>
        <fullName evidence="1">Uncharacterized protein</fullName>
    </submittedName>
</protein>
<sequence>MPGAPIDLEALAARVMRPERPALADARAAVAGLVDPRGAWLALAHRGSIPSDWIDAPSRRFAARSRKREPDEPTRQVRLAGLHVLPHPARVDDAITVAASARSIGVAEAHAREAARRIGAAPDVPVVWRIAARWNPTGLRWRRMKNDYDFHILPPAFVRIESGASARRFAYALRRASGMNGGAVGDLRMHEFWRLAATTDARVPESLDALSPWRRYAGRRFADVPNPLDPWIAVWSLGFGIAAIRDDAIVLVAPRVRDEASPGQ</sequence>
<name>A0A1I2GQF6_9BACT</name>
<evidence type="ECO:0000313" key="2">
    <source>
        <dbReference type="Proteomes" id="UP000199400"/>
    </source>
</evidence>
<dbReference type="Proteomes" id="UP000199400">
    <property type="component" value="Unassembled WGS sequence"/>
</dbReference>
<organism evidence="1 2">
    <name type="scientific">Nannocystis exedens</name>
    <dbReference type="NCBI Taxonomy" id="54"/>
    <lineage>
        <taxon>Bacteria</taxon>
        <taxon>Pseudomonadati</taxon>
        <taxon>Myxococcota</taxon>
        <taxon>Polyangia</taxon>
        <taxon>Nannocystales</taxon>
        <taxon>Nannocystaceae</taxon>
        <taxon>Nannocystis</taxon>
    </lineage>
</organism>
<accession>A0A1I2GQF6</accession>
<evidence type="ECO:0000313" key="1">
    <source>
        <dbReference type="EMBL" id="SFF19463.1"/>
    </source>
</evidence>